<sequence>MKSLKTAVLLSTTLLASAAHADFIGANAEAGTFDTDKGSATYISADVQHPIPVIPNIRVDLWDLETDEKAEISHFDITGYYGIGLLWASVEAGFTYRQLDMTLGSVSESESAPMLYLGVNLAIPGTGATISAESKTTDFDDVEITDQLIKVQYQPLPIVGIEVGFRSIDQTTNVFKNLDYDGYFIGLTVDI</sequence>
<dbReference type="RefSeq" id="WP_263531109.1">
    <property type="nucleotide sequence ID" value="NZ_JAOVZB010000006.1"/>
</dbReference>
<evidence type="ECO:0000256" key="1">
    <source>
        <dbReference type="SAM" id="SignalP"/>
    </source>
</evidence>
<name>A0ABT2YV15_9GAMM</name>
<feature type="chain" id="PRO_5045956985" description="Outer membrane protein beta-barrel domain-containing protein" evidence="1">
    <location>
        <begin position="22"/>
        <end position="191"/>
    </location>
</feature>
<protein>
    <recommendedName>
        <fullName evidence="4">Outer membrane protein beta-barrel domain-containing protein</fullName>
    </recommendedName>
</protein>
<evidence type="ECO:0000313" key="2">
    <source>
        <dbReference type="EMBL" id="MCV2403726.1"/>
    </source>
</evidence>
<evidence type="ECO:0008006" key="4">
    <source>
        <dbReference type="Google" id="ProtNLM"/>
    </source>
</evidence>
<comment type="caution">
    <text evidence="2">The sequence shown here is derived from an EMBL/GenBank/DDBJ whole genome shotgun (WGS) entry which is preliminary data.</text>
</comment>
<evidence type="ECO:0000313" key="3">
    <source>
        <dbReference type="Proteomes" id="UP001209713"/>
    </source>
</evidence>
<keyword evidence="3" id="KW-1185">Reference proteome</keyword>
<feature type="signal peptide" evidence="1">
    <location>
        <begin position="1"/>
        <end position="21"/>
    </location>
</feature>
<accession>A0ABT2YV15</accession>
<organism evidence="2 3">
    <name type="scientific">Marinomonas sargassi</name>
    <dbReference type="NCBI Taxonomy" id="2984494"/>
    <lineage>
        <taxon>Bacteria</taxon>
        <taxon>Pseudomonadati</taxon>
        <taxon>Pseudomonadota</taxon>
        <taxon>Gammaproteobacteria</taxon>
        <taxon>Oceanospirillales</taxon>
        <taxon>Oceanospirillaceae</taxon>
        <taxon>Marinomonas</taxon>
    </lineage>
</organism>
<keyword evidence="1" id="KW-0732">Signal</keyword>
<gene>
    <name evidence="2" type="ORF">OFY17_12695</name>
</gene>
<reference evidence="2 3" key="1">
    <citation type="submission" date="2022-10" db="EMBL/GenBank/DDBJ databases">
        <title>Marinomonas transparenta sp. nov. and Marinomonas sargassi sp. nov., isolated from marine alga (Sargassum natans (L.) Gaillon).</title>
        <authorList>
            <person name="Wang Y."/>
        </authorList>
    </citation>
    <scope>NUCLEOTIDE SEQUENCE [LARGE SCALE GENOMIC DNA]</scope>
    <source>
        <strain evidence="2 3">C2222</strain>
    </source>
</reference>
<dbReference type="EMBL" id="JAOVZB010000006">
    <property type="protein sequence ID" value="MCV2403726.1"/>
    <property type="molecule type" value="Genomic_DNA"/>
</dbReference>
<proteinExistence type="predicted"/>
<dbReference type="Proteomes" id="UP001209713">
    <property type="component" value="Unassembled WGS sequence"/>
</dbReference>